<dbReference type="InterPro" id="IPR045167">
    <property type="entry name" value="Hobbit"/>
</dbReference>
<dbReference type="AlphaFoldDB" id="A0A921RYE8"/>
<name>A0A921RYE8_SORBI</name>
<reference evidence="1" key="2">
    <citation type="submission" date="2020-10" db="EMBL/GenBank/DDBJ databases">
        <authorList>
            <person name="Cooper E.A."/>
            <person name="Brenton Z.W."/>
            <person name="Flinn B.S."/>
            <person name="Jenkins J."/>
            <person name="Shu S."/>
            <person name="Flowers D."/>
            <person name="Luo F."/>
            <person name="Wang Y."/>
            <person name="Xia P."/>
            <person name="Barry K."/>
            <person name="Daum C."/>
            <person name="Lipzen A."/>
            <person name="Yoshinaga Y."/>
            <person name="Schmutz J."/>
            <person name="Saski C."/>
            <person name="Vermerris W."/>
            <person name="Kresovich S."/>
        </authorList>
    </citation>
    <scope>NUCLEOTIDE SEQUENCE</scope>
</reference>
<dbReference type="PANTHER" id="PTHR15678">
    <property type="entry name" value="ANTIGEN MLAA-22-RELATED"/>
    <property type="match status" value="1"/>
</dbReference>
<comment type="caution">
    <text evidence="1">The sequence shown here is derived from an EMBL/GenBank/DDBJ whole genome shotgun (WGS) entry which is preliminary data.</text>
</comment>
<evidence type="ECO:0000313" key="1">
    <source>
        <dbReference type="EMBL" id="KAG0548165.1"/>
    </source>
</evidence>
<sequence length="184" mass="20211">MARLLSVSVTDLIIKVPKGAVDIKELTVDTFKIAGPNHILGVKLHLLPLNIHFGDLGLTTDPMGSCSLLDAFQSDQASVSNSEKSLAPFACEDLLVTCNFGHEKEKGIKIINLEFKCGYAIANIDERMFHKKHMIPEYNTVSLNTGDSIRDNSAIKQTSKSKSILPLLKKQMLVFPDKLQCAEA</sequence>
<reference evidence="1" key="1">
    <citation type="journal article" date="2019" name="BMC Genomics">
        <title>A new reference genome for Sorghum bicolor reveals high levels of sequence similarity between sweet and grain genotypes: implications for the genetics of sugar metabolism.</title>
        <authorList>
            <person name="Cooper E.A."/>
            <person name="Brenton Z.W."/>
            <person name="Flinn B.S."/>
            <person name="Jenkins J."/>
            <person name="Shu S."/>
            <person name="Flowers D."/>
            <person name="Luo F."/>
            <person name="Wang Y."/>
            <person name="Xia P."/>
            <person name="Barry K."/>
            <person name="Daum C."/>
            <person name="Lipzen A."/>
            <person name="Yoshinaga Y."/>
            <person name="Schmutz J."/>
            <person name="Saski C."/>
            <person name="Vermerris W."/>
            <person name="Kresovich S."/>
        </authorList>
    </citation>
    <scope>NUCLEOTIDE SEQUENCE</scope>
</reference>
<dbReference type="PANTHER" id="PTHR15678:SF6">
    <property type="entry name" value="BRIDGE-LIKE LIPID TRANSFER PROTEIN FAMILY MEMBER 2"/>
    <property type="match status" value="1"/>
</dbReference>
<accession>A0A921RYE8</accession>
<dbReference type="Pfam" id="PF10344">
    <property type="entry name" value="Hobbit"/>
    <property type="match status" value="1"/>
</dbReference>
<protein>
    <submittedName>
        <fullName evidence="1">Uncharacterized protein</fullName>
    </submittedName>
</protein>
<proteinExistence type="predicted"/>
<evidence type="ECO:0000313" key="2">
    <source>
        <dbReference type="Proteomes" id="UP000807115"/>
    </source>
</evidence>
<dbReference type="EMBL" id="CM027680">
    <property type="protein sequence ID" value="KAG0548165.1"/>
    <property type="molecule type" value="Genomic_DNA"/>
</dbReference>
<organism evidence="1 2">
    <name type="scientific">Sorghum bicolor</name>
    <name type="common">Sorghum</name>
    <name type="synonym">Sorghum vulgare</name>
    <dbReference type="NCBI Taxonomy" id="4558"/>
    <lineage>
        <taxon>Eukaryota</taxon>
        <taxon>Viridiplantae</taxon>
        <taxon>Streptophyta</taxon>
        <taxon>Embryophyta</taxon>
        <taxon>Tracheophyta</taxon>
        <taxon>Spermatophyta</taxon>
        <taxon>Magnoliopsida</taxon>
        <taxon>Liliopsida</taxon>
        <taxon>Poales</taxon>
        <taxon>Poaceae</taxon>
        <taxon>PACMAD clade</taxon>
        <taxon>Panicoideae</taxon>
        <taxon>Andropogonodae</taxon>
        <taxon>Andropogoneae</taxon>
        <taxon>Sorghinae</taxon>
        <taxon>Sorghum</taxon>
    </lineage>
</organism>
<dbReference type="Proteomes" id="UP000807115">
    <property type="component" value="Chromosome 1"/>
</dbReference>
<gene>
    <name evidence="1" type="ORF">BDA96_01G143100</name>
</gene>